<dbReference type="InterPro" id="IPR032429">
    <property type="entry name" value="Nibrin_BRCT2"/>
</dbReference>
<dbReference type="AlphaFoldDB" id="A0A183AVP5"/>
<accession>A0A183AVP5</accession>
<protein>
    <submittedName>
        <fullName evidence="5">NIBRIN_BRCT_II domain-containing protein</fullName>
    </submittedName>
</protein>
<dbReference type="WBParaSite" id="ECPE_0001106401-mRNA-1">
    <property type="protein sequence ID" value="ECPE_0001106401-mRNA-1"/>
    <property type="gene ID" value="ECPE_0001106401"/>
</dbReference>
<evidence type="ECO:0000256" key="1">
    <source>
        <dbReference type="SAM" id="MobiDB-lite"/>
    </source>
</evidence>
<evidence type="ECO:0000313" key="5">
    <source>
        <dbReference type="WBParaSite" id="ECPE_0001106401-mRNA-1"/>
    </source>
</evidence>
<evidence type="ECO:0000313" key="4">
    <source>
        <dbReference type="Proteomes" id="UP000272942"/>
    </source>
</evidence>
<dbReference type="Gene3D" id="3.40.50.10980">
    <property type="entry name" value="Nibrin, BRCT2 domain"/>
    <property type="match status" value="1"/>
</dbReference>
<dbReference type="GO" id="GO:0000724">
    <property type="term" value="P:double-strand break repair via homologous recombination"/>
    <property type="evidence" value="ECO:0007669"/>
    <property type="project" value="TreeGrafter"/>
</dbReference>
<feature type="region of interest" description="Disordered" evidence="1">
    <location>
        <begin position="294"/>
        <end position="326"/>
    </location>
</feature>
<gene>
    <name evidence="3" type="ORF">ECPE_LOCUS11030</name>
</gene>
<dbReference type="InterPro" id="IPR036420">
    <property type="entry name" value="BRCT_dom_sf"/>
</dbReference>
<dbReference type="GO" id="GO:0007095">
    <property type="term" value="P:mitotic G2 DNA damage checkpoint signaling"/>
    <property type="evidence" value="ECO:0007669"/>
    <property type="project" value="InterPro"/>
</dbReference>
<dbReference type="InterPro" id="IPR040227">
    <property type="entry name" value="Nibrin-rel"/>
</dbReference>
<dbReference type="Pfam" id="PF16508">
    <property type="entry name" value="NIBRIN_BRCT_II"/>
    <property type="match status" value="1"/>
</dbReference>
<name>A0A183AVP5_9TREM</name>
<keyword evidence="4" id="KW-1185">Reference proteome</keyword>
<evidence type="ECO:0000313" key="3">
    <source>
        <dbReference type="EMBL" id="VDP87968.1"/>
    </source>
</evidence>
<feature type="domain" description="Nibrin second BRCT" evidence="2">
    <location>
        <begin position="100"/>
        <end position="220"/>
    </location>
</feature>
<dbReference type="Gene3D" id="3.40.50.10190">
    <property type="entry name" value="BRCT domain"/>
    <property type="match status" value="1"/>
</dbReference>
<feature type="compositionally biased region" description="Basic and acidic residues" evidence="1">
    <location>
        <begin position="298"/>
        <end position="313"/>
    </location>
</feature>
<reference evidence="5" key="1">
    <citation type="submission" date="2016-06" db="UniProtKB">
        <authorList>
            <consortium name="WormBaseParasite"/>
        </authorList>
    </citation>
    <scope>IDENTIFICATION</scope>
</reference>
<dbReference type="OrthoDB" id="552194at2759"/>
<dbReference type="EMBL" id="UZAN01050098">
    <property type="protein sequence ID" value="VDP87968.1"/>
    <property type="molecule type" value="Genomic_DNA"/>
</dbReference>
<dbReference type="GO" id="GO:0003684">
    <property type="term" value="F:damaged DNA binding"/>
    <property type="evidence" value="ECO:0007669"/>
    <property type="project" value="TreeGrafter"/>
</dbReference>
<dbReference type="GO" id="GO:0030870">
    <property type="term" value="C:Mre11 complex"/>
    <property type="evidence" value="ECO:0007669"/>
    <property type="project" value="InterPro"/>
</dbReference>
<reference evidence="3 4" key="2">
    <citation type="submission" date="2018-11" db="EMBL/GenBank/DDBJ databases">
        <authorList>
            <consortium name="Pathogen Informatics"/>
        </authorList>
    </citation>
    <scope>NUCLEOTIDE SEQUENCE [LARGE SCALE GENOMIC DNA]</scope>
    <source>
        <strain evidence="3 4">Egypt</strain>
    </source>
</reference>
<evidence type="ECO:0000259" key="2">
    <source>
        <dbReference type="Pfam" id="PF16508"/>
    </source>
</evidence>
<organism evidence="5">
    <name type="scientific">Echinostoma caproni</name>
    <dbReference type="NCBI Taxonomy" id="27848"/>
    <lineage>
        <taxon>Eukaryota</taxon>
        <taxon>Metazoa</taxon>
        <taxon>Spiralia</taxon>
        <taxon>Lophotrochozoa</taxon>
        <taxon>Platyhelminthes</taxon>
        <taxon>Trematoda</taxon>
        <taxon>Digenea</taxon>
        <taxon>Plagiorchiida</taxon>
        <taxon>Echinostomata</taxon>
        <taxon>Echinostomatoidea</taxon>
        <taxon>Echinostomatidae</taxon>
        <taxon>Echinostoma</taxon>
    </lineage>
</organism>
<sequence length="559" mass="62511">MGREIRQRIKTLISLFNGEIVNDLNDTCELLIMPSVVVTTKVVCALLAQVPIVTPTYMEKFLEASSRIPFVRPNEREFLPNIKEDRLTCADSFRFYPDHKRTTLFVSKVFYTLNHEQFSQLQNMVHLGGGEIRLLNSMESATIICKQIFPTAPPGSNDEILRLLLAQPCACLIHAKPNRESRDWQRVVYCALKAVQRRPILESELGFAVIYVSTESYCNPDKKCPDKLYQEASISQAFSINPFHLDSQPDDRILKEQQSRGPSLKRATRQVSVQKLWLQQSDEASHLAINKLSELQEEPGRCDNQEPQRERPRPITNIMPPVPIVQPKRNPMCLVPDTEALNSSLSPANRTPSTDQVIQVFKRPTSFFNQSSADTIHLVTSESPTLTPKEKPTSSAPTRETTAFIHNTRVDLVAEDDLLAALDSMPALASIVPHKCSPSTSEKSDMEIGFRIIDTNLCRSPPRALSGMGSLLPVTAEHSDSKCTFATNSAEPTLNHANPVVPSPKIKPSETGNCMESQLVIWSSKKSTPMEPVNKVSDSCATLSQYRGSLERYVLTQKL</sequence>
<dbReference type="Proteomes" id="UP000272942">
    <property type="component" value="Unassembled WGS sequence"/>
</dbReference>
<dbReference type="InterPro" id="IPR043014">
    <property type="entry name" value="Nibrin_BRCT2_sf"/>
</dbReference>
<dbReference type="PANTHER" id="PTHR12162:SF0">
    <property type="entry name" value="NIBRIN"/>
    <property type="match status" value="1"/>
</dbReference>
<dbReference type="SUPFAM" id="SSF52113">
    <property type="entry name" value="BRCT domain"/>
    <property type="match status" value="1"/>
</dbReference>
<dbReference type="PANTHER" id="PTHR12162">
    <property type="entry name" value="NIBRIN-RELATED"/>
    <property type="match status" value="1"/>
</dbReference>
<proteinExistence type="predicted"/>